<dbReference type="Proteomes" id="UP000756346">
    <property type="component" value="Unassembled WGS sequence"/>
</dbReference>
<dbReference type="EMBL" id="JAGTJQ010000010">
    <property type="protein sequence ID" value="KAH7021384.1"/>
    <property type="molecule type" value="Genomic_DNA"/>
</dbReference>
<sequence>MSDPADHPSLCGGLWDNLNGKGYCGIMTHGASCGTESEGSNRLVWWFTVALWCRSRDIREVWAAATGMQYGEIQCSNLYPYYQDLPCAGYEDSVWGYDKPPGCTPSPTPQ</sequence>
<dbReference type="RefSeq" id="XP_046007585.1">
    <property type="nucleotide sequence ID" value="XM_046153053.1"/>
</dbReference>
<gene>
    <name evidence="1" type="ORF">B0I36DRAFT_31661</name>
</gene>
<reference evidence="1" key="1">
    <citation type="journal article" date="2021" name="Nat. Commun.">
        <title>Genetic determinants of endophytism in the Arabidopsis root mycobiome.</title>
        <authorList>
            <person name="Mesny F."/>
            <person name="Miyauchi S."/>
            <person name="Thiergart T."/>
            <person name="Pickel B."/>
            <person name="Atanasova L."/>
            <person name="Karlsson M."/>
            <person name="Huettel B."/>
            <person name="Barry K.W."/>
            <person name="Haridas S."/>
            <person name="Chen C."/>
            <person name="Bauer D."/>
            <person name="Andreopoulos W."/>
            <person name="Pangilinan J."/>
            <person name="LaButti K."/>
            <person name="Riley R."/>
            <person name="Lipzen A."/>
            <person name="Clum A."/>
            <person name="Drula E."/>
            <person name="Henrissat B."/>
            <person name="Kohler A."/>
            <person name="Grigoriev I.V."/>
            <person name="Martin F.M."/>
            <person name="Hacquard S."/>
        </authorList>
    </citation>
    <scope>NUCLEOTIDE SEQUENCE</scope>
    <source>
        <strain evidence="1">MPI-CAGE-CH-0230</strain>
    </source>
</reference>
<dbReference type="AlphaFoldDB" id="A0A9P8XZH1"/>
<name>A0A9P8XZH1_9PEZI</name>
<evidence type="ECO:0000313" key="2">
    <source>
        <dbReference type="Proteomes" id="UP000756346"/>
    </source>
</evidence>
<comment type="caution">
    <text evidence="1">The sequence shown here is derived from an EMBL/GenBank/DDBJ whole genome shotgun (WGS) entry which is preliminary data.</text>
</comment>
<protein>
    <submittedName>
        <fullName evidence="1">Uncharacterized protein</fullName>
    </submittedName>
</protein>
<accession>A0A9P8XZH1</accession>
<evidence type="ECO:0000313" key="1">
    <source>
        <dbReference type="EMBL" id="KAH7021384.1"/>
    </source>
</evidence>
<organism evidence="1 2">
    <name type="scientific">Microdochium trichocladiopsis</name>
    <dbReference type="NCBI Taxonomy" id="1682393"/>
    <lineage>
        <taxon>Eukaryota</taxon>
        <taxon>Fungi</taxon>
        <taxon>Dikarya</taxon>
        <taxon>Ascomycota</taxon>
        <taxon>Pezizomycotina</taxon>
        <taxon>Sordariomycetes</taxon>
        <taxon>Xylariomycetidae</taxon>
        <taxon>Xylariales</taxon>
        <taxon>Microdochiaceae</taxon>
        <taxon>Microdochium</taxon>
    </lineage>
</organism>
<keyword evidence="2" id="KW-1185">Reference proteome</keyword>
<proteinExistence type="predicted"/>
<dbReference type="GeneID" id="70182599"/>